<dbReference type="EMBL" id="MT418680">
    <property type="protein sequence ID" value="QKF93866.1"/>
    <property type="molecule type" value="Genomic_DNA"/>
</dbReference>
<feature type="region of interest" description="Disordered" evidence="1">
    <location>
        <begin position="1"/>
        <end position="20"/>
    </location>
</feature>
<keyword evidence="3" id="KW-0418">Kinase</keyword>
<organism evidence="3 4">
    <name type="scientific">Fadolivirus FV1/VV64</name>
    <dbReference type="NCBI Taxonomy" id="3070911"/>
    <lineage>
        <taxon>Viruses</taxon>
        <taxon>Varidnaviria</taxon>
        <taxon>Bamfordvirae</taxon>
        <taxon>Nucleocytoviricota</taxon>
        <taxon>Megaviricetes</taxon>
        <taxon>Imitervirales</taxon>
        <taxon>Mimiviridae</taxon>
        <taxon>Klosneuvirinae</taxon>
        <taxon>Fadolivirus</taxon>
        <taxon>Fadolivirus algeromassiliense</taxon>
    </lineage>
</organism>
<keyword evidence="3" id="KW-0808">Transferase</keyword>
<evidence type="ECO:0000259" key="2">
    <source>
        <dbReference type="PROSITE" id="PS50011"/>
    </source>
</evidence>
<dbReference type="Proteomes" id="UP001162001">
    <property type="component" value="Segment"/>
</dbReference>
<dbReference type="PANTHER" id="PTHR24419">
    <property type="entry name" value="INTERLEUKIN-1 RECEPTOR-ASSOCIATED KINASE"/>
    <property type="match status" value="1"/>
</dbReference>
<feature type="domain" description="Protein kinase" evidence="2">
    <location>
        <begin position="118"/>
        <end position="488"/>
    </location>
</feature>
<proteinExistence type="predicted"/>
<dbReference type="SMART" id="SM00220">
    <property type="entry name" value="S_TKc"/>
    <property type="match status" value="1"/>
</dbReference>
<dbReference type="PROSITE" id="PS50011">
    <property type="entry name" value="PROTEIN_KINASE_DOM"/>
    <property type="match status" value="1"/>
</dbReference>
<feature type="compositionally biased region" description="Polar residues" evidence="1">
    <location>
        <begin position="8"/>
        <end position="20"/>
    </location>
</feature>
<dbReference type="PANTHER" id="PTHR24419:SF18">
    <property type="entry name" value="SERINE_THREONINE-PROTEIN KINASE HASPIN"/>
    <property type="match status" value="1"/>
</dbReference>
<evidence type="ECO:0000256" key="1">
    <source>
        <dbReference type="SAM" id="MobiDB-lite"/>
    </source>
</evidence>
<gene>
    <name evidence="3" type="ORF">Fadolivirus_1_408</name>
</gene>
<evidence type="ECO:0000313" key="4">
    <source>
        <dbReference type="Proteomes" id="UP001162001"/>
    </source>
</evidence>
<dbReference type="PROSITE" id="PS00108">
    <property type="entry name" value="PROTEIN_KINASE_ST"/>
    <property type="match status" value="1"/>
</dbReference>
<dbReference type="GO" id="GO:0072354">
    <property type="term" value="F:histone H3T3 kinase activity"/>
    <property type="evidence" value="ECO:0007669"/>
    <property type="project" value="TreeGrafter"/>
</dbReference>
<protein>
    <submittedName>
        <fullName evidence="3">Serine/threonine-protein kinase</fullName>
    </submittedName>
</protein>
<dbReference type="GO" id="GO:0005524">
    <property type="term" value="F:ATP binding"/>
    <property type="evidence" value="ECO:0007669"/>
    <property type="project" value="InterPro"/>
</dbReference>
<reference evidence="3 4" key="1">
    <citation type="submission" date="2020-04" db="EMBL/GenBank/DDBJ databases">
        <title>Advantages and limits of metagenomic assembly and binning of a giant virus.</title>
        <authorList>
            <person name="Schulz F."/>
            <person name="Andreani J."/>
            <person name="Francis R."/>
            <person name="Boudjemaa H."/>
            <person name="Bou Khalil J.Y."/>
            <person name="Lee J."/>
            <person name="La Scola B."/>
            <person name="Woyke T."/>
        </authorList>
    </citation>
    <scope>NUCLEOTIDE SEQUENCE [LARGE SCALE GENOMIC DNA]</scope>
    <source>
        <strain evidence="3 4">FV1/VV64</strain>
    </source>
</reference>
<dbReference type="InterPro" id="IPR008271">
    <property type="entry name" value="Ser/Thr_kinase_AS"/>
</dbReference>
<evidence type="ECO:0000313" key="3">
    <source>
        <dbReference type="EMBL" id="QKF93866.1"/>
    </source>
</evidence>
<dbReference type="Gene3D" id="1.10.510.10">
    <property type="entry name" value="Transferase(Phosphotransferase) domain 1"/>
    <property type="match status" value="1"/>
</dbReference>
<dbReference type="InterPro" id="IPR000719">
    <property type="entry name" value="Prot_kinase_dom"/>
</dbReference>
<name>A0A7D3QVK3_9VIRU</name>
<dbReference type="SUPFAM" id="SSF56112">
    <property type="entry name" value="Protein kinase-like (PK-like)"/>
    <property type="match status" value="1"/>
</dbReference>
<dbReference type="InterPro" id="IPR011009">
    <property type="entry name" value="Kinase-like_dom_sf"/>
</dbReference>
<keyword evidence="4" id="KW-1185">Reference proteome</keyword>
<dbReference type="GO" id="GO:0035556">
    <property type="term" value="P:intracellular signal transduction"/>
    <property type="evidence" value="ECO:0007669"/>
    <property type="project" value="TreeGrafter"/>
</dbReference>
<sequence length="488" mass="56640">MSIKNKSDTPSNNGSTGIKSINSLSVHDERKYDSIPFRIDFIKEILDSNDLEPIIDFNNLDTEAFVHPNGYSCIKDDSVNNIIGGNIDSKDSNDSSHDIRSILKKKKFDFYKVINEIGGKLRYIKSGTTGHTFKGIITTESGVNVNYAVKVVAYPKKERYGDLNDIRRPENAELMMIRLLSYFVVKKQTPHIVLPIGTFYTNITPFVNLIEGNYVDKSNKRYQEFIDKYKKGEYYDTVSILISEWANRGDLLEFIKKNYREFTTMHWKVIFFQIISVLAVIQSKFPTFRHNDLKANNILIHKVGQRGTIFSYVVCKKQYYVPNIGYQIKLWDFDFASIPGIVENAKVNAEWTNEINVKPVQNRYYDVHYFFNTLIKKGFFPELIEDPSISKEIKDFVNRIVPQKFQEGDLVTKRGRILTNDEYMIPDDILKMDPFFEEFRNYKANKSSENKKGSKNVKLVSLLNDTSNTNDTNQNINRKRYVLSSELK</sequence>
<accession>A0A7D3QVK3</accession>